<feature type="region of interest" description="Disordered" evidence="1">
    <location>
        <begin position="1"/>
        <end position="24"/>
    </location>
</feature>
<organism evidence="3 4">
    <name type="scientific">Pseudonocardia sulfidoxydans NBRC 16205</name>
    <dbReference type="NCBI Taxonomy" id="1223511"/>
    <lineage>
        <taxon>Bacteria</taxon>
        <taxon>Bacillati</taxon>
        <taxon>Actinomycetota</taxon>
        <taxon>Actinomycetes</taxon>
        <taxon>Pseudonocardiales</taxon>
        <taxon>Pseudonocardiaceae</taxon>
        <taxon>Pseudonocardia</taxon>
    </lineage>
</organism>
<evidence type="ECO:0000313" key="4">
    <source>
        <dbReference type="Proteomes" id="UP000321685"/>
    </source>
</evidence>
<dbReference type="InterPro" id="IPR057767">
    <property type="entry name" value="UGSC-like_dom"/>
</dbReference>
<dbReference type="OrthoDB" id="2990547at2"/>
<dbReference type="AlphaFoldDB" id="A0A511DNK9"/>
<accession>A0A511DNK9</accession>
<feature type="compositionally biased region" description="Polar residues" evidence="1">
    <location>
        <begin position="1"/>
        <end position="14"/>
    </location>
</feature>
<dbReference type="EMBL" id="BJVJ01000088">
    <property type="protein sequence ID" value="GEL26402.1"/>
    <property type="molecule type" value="Genomic_DNA"/>
</dbReference>
<name>A0A511DNK9_9PSEU</name>
<proteinExistence type="predicted"/>
<dbReference type="Proteomes" id="UP000321685">
    <property type="component" value="Unassembled WGS sequence"/>
</dbReference>
<keyword evidence="4" id="KW-1185">Reference proteome</keyword>
<sequence length="179" mass="19650">MTTGIVLDPTTSAPPINDPAGPPAGALAGRTVGLRRDIYWKSWDWVTDEWAALFERDGARIAWWRHTPPVGKEATTIDDELDAFLGSVDAAVIGLCNCGSCTMWSVHDALRSLSRNLPTVLVSTEHFESLARTLAAQSGRPEVKVQLLPYPLEGRNEPEVRTIAREYYPHLLLTMGAVV</sequence>
<evidence type="ECO:0000313" key="3">
    <source>
        <dbReference type="EMBL" id="GEL26402.1"/>
    </source>
</evidence>
<evidence type="ECO:0000259" key="2">
    <source>
        <dbReference type="Pfam" id="PF24696"/>
    </source>
</evidence>
<feature type="domain" description="UGSC-like" evidence="2">
    <location>
        <begin position="6"/>
        <end position="172"/>
    </location>
</feature>
<protein>
    <recommendedName>
        <fullName evidence="2">UGSC-like domain-containing protein</fullName>
    </recommendedName>
</protein>
<gene>
    <name evidence="3" type="ORF">PSU4_53560</name>
</gene>
<comment type="caution">
    <text evidence="3">The sequence shown here is derived from an EMBL/GenBank/DDBJ whole genome shotgun (WGS) entry which is preliminary data.</text>
</comment>
<reference evidence="3 4" key="1">
    <citation type="submission" date="2019-07" db="EMBL/GenBank/DDBJ databases">
        <title>Whole genome shotgun sequence of Pseudonocardia sulfidoxydans NBRC 16205.</title>
        <authorList>
            <person name="Hosoyama A."/>
            <person name="Uohara A."/>
            <person name="Ohji S."/>
            <person name="Ichikawa N."/>
        </authorList>
    </citation>
    <scope>NUCLEOTIDE SEQUENCE [LARGE SCALE GENOMIC DNA]</scope>
    <source>
        <strain evidence="3 4">NBRC 16205</strain>
    </source>
</reference>
<dbReference type="RefSeq" id="WP_147114336.1">
    <property type="nucleotide sequence ID" value="NZ_BJVJ01000088.1"/>
</dbReference>
<evidence type="ECO:0000256" key="1">
    <source>
        <dbReference type="SAM" id="MobiDB-lite"/>
    </source>
</evidence>
<dbReference type="Pfam" id="PF24696">
    <property type="entry name" value="UGSC"/>
    <property type="match status" value="1"/>
</dbReference>